<gene>
    <name evidence="3" type="ORF">ACFOLH_00915</name>
</gene>
<evidence type="ECO:0000313" key="3">
    <source>
        <dbReference type="EMBL" id="MFC3686898.1"/>
    </source>
</evidence>
<organism evidence="3 4">
    <name type="scientific">Aquipuribacter hungaricus</name>
    <dbReference type="NCBI Taxonomy" id="545624"/>
    <lineage>
        <taxon>Bacteria</taxon>
        <taxon>Bacillati</taxon>
        <taxon>Actinomycetota</taxon>
        <taxon>Actinomycetes</taxon>
        <taxon>Micrococcales</taxon>
        <taxon>Intrasporangiaceae</taxon>
        <taxon>Aquipuribacter</taxon>
    </lineage>
</organism>
<feature type="transmembrane region" description="Helical" evidence="2">
    <location>
        <begin position="23"/>
        <end position="42"/>
    </location>
</feature>
<proteinExistence type="predicted"/>
<keyword evidence="4" id="KW-1185">Reference proteome</keyword>
<keyword evidence="2" id="KW-0472">Membrane</keyword>
<feature type="region of interest" description="Disordered" evidence="1">
    <location>
        <begin position="46"/>
        <end position="82"/>
    </location>
</feature>
<name>A0ABV7WAQ6_9MICO</name>
<accession>A0ABV7WAQ6</accession>
<dbReference type="RefSeq" id="WP_340291490.1">
    <property type="nucleotide sequence ID" value="NZ_JBBEOI010000041.1"/>
</dbReference>
<feature type="compositionally biased region" description="Low complexity" evidence="1">
    <location>
        <begin position="46"/>
        <end position="55"/>
    </location>
</feature>
<evidence type="ECO:0000256" key="1">
    <source>
        <dbReference type="SAM" id="MobiDB-lite"/>
    </source>
</evidence>
<dbReference type="Proteomes" id="UP001595685">
    <property type="component" value="Unassembled WGS sequence"/>
</dbReference>
<sequence>MTLTDTPQADPAPARAPRRRGPLVAAALLVVLLLVAAVAFVLTRDPGPESTSTAPAPAPAPEEPAEPAVGPGEPLSWAPPVLEDPTVVEITAEDTSLKLDQEKDYELVLPDEPLVSSGGLSVYGGRNVVMVGGEISVPPQEEEEQSGLRALYLRDQTGTVHIEGVKLTGEGLGEGINLDQREGAVVQLQNIWVGEVFGTVDGHHGDLIQAWAGPAELRVDGLTGSTGYQGFFLLPKQFGDQPEPELFDLRRVDITGAEDRSAYMLWRDDLDWPLVTSDVWVDPTDADPDERREFLWDREGEDSWADVQVGTPPGGPFVPEDRVGLGYASPGYAEQG</sequence>
<keyword evidence="2" id="KW-1133">Transmembrane helix</keyword>
<feature type="region of interest" description="Disordered" evidence="1">
    <location>
        <begin position="302"/>
        <end position="336"/>
    </location>
</feature>
<dbReference type="EMBL" id="JBHRWW010000001">
    <property type="protein sequence ID" value="MFC3686898.1"/>
    <property type="molecule type" value="Genomic_DNA"/>
</dbReference>
<reference evidence="4" key="1">
    <citation type="journal article" date="2019" name="Int. J. Syst. Evol. Microbiol.">
        <title>The Global Catalogue of Microorganisms (GCM) 10K type strain sequencing project: providing services to taxonomists for standard genome sequencing and annotation.</title>
        <authorList>
            <consortium name="The Broad Institute Genomics Platform"/>
            <consortium name="The Broad Institute Genome Sequencing Center for Infectious Disease"/>
            <person name="Wu L."/>
            <person name="Ma J."/>
        </authorList>
    </citation>
    <scope>NUCLEOTIDE SEQUENCE [LARGE SCALE GENOMIC DNA]</scope>
    <source>
        <strain evidence="4">NCAIM B.02333</strain>
    </source>
</reference>
<comment type="caution">
    <text evidence="3">The sequence shown here is derived from an EMBL/GenBank/DDBJ whole genome shotgun (WGS) entry which is preliminary data.</text>
</comment>
<protein>
    <submittedName>
        <fullName evidence="3">Uncharacterized protein</fullName>
    </submittedName>
</protein>
<keyword evidence="2" id="KW-0812">Transmembrane</keyword>
<evidence type="ECO:0000256" key="2">
    <source>
        <dbReference type="SAM" id="Phobius"/>
    </source>
</evidence>
<evidence type="ECO:0000313" key="4">
    <source>
        <dbReference type="Proteomes" id="UP001595685"/>
    </source>
</evidence>